<dbReference type="AlphaFoldDB" id="A0A4Q1DD38"/>
<accession>A0A4Q1DD38</accession>
<gene>
    <name evidence="2" type="ORF">ESB13_11130</name>
</gene>
<evidence type="ECO:0000313" key="2">
    <source>
        <dbReference type="EMBL" id="RXK87300.1"/>
    </source>
</evidence>
<sequence>MNLRDRFYVVSGGLGAGKTTLLEALAKRGYRVIPECARRIISEQMQADDDALNTAPVFIRIYLYI</sequence>
<organism evidence="2 3">
    <name type="scientific">Filimonas effusa</name>
    <dbReference type="NCBI Taxonomy" id="2508721"/>
    <lineage>
        <taxon>Bacteria</taxon>
        <taxon>Pseudomonadati</taxon>
        <taxon>Bacteroidota</taxon>
        <taxon>Chitinophagia</taxon>
        <taxon>Chitinophagales</taxon>
        <taxon>Chitinophagaceae</taxon>
        <taxon>Filimonas</taxon>
    </lineage>
</organism>
<evidence type="ECO:0000259" key="1">
    <source>
        <dbReference type="Pfam" id="PF13521"/>
    </source>
</evidence>
<dbReference type="Pfam" id="PF13521">
    <property type="entry name" value="AAA_28"/>
    <property type="match status" value="1"/>
</dbReference>
<keyword evidence="3" id="KW-1185">Reference proteome</keyword>
<dbReference type="InterPro" id="IPR038727">
    <property type="entry name" value="NadR/Ttd14_AAA_dom"/>
</dbReference>
<evidence type="ECO:0000313" key="3">
    <source>
        <dbReference type="Proteomes" id="UP000290545"/>
    </source>
</evidence>
<dbReference type="EMBL" id="SDHZ01000001">
    <property type="protein sequence ID" value="RXK87300.1"/>
    <property type="molecule type" value="Genomic_DNA"/>
</dbReference>
<dbReference type="SUPFAM" id="SSF52540">
    <property type="entry name" value="P-loop containing nucleoside triphosphate hydrolases"/>
    <property type="match status" value="1"/>
</dbReference>
<name>A0A4Q1DD38_9BACT</name>
<protein>
    <recommendedName>
        <fullName evidence="1">NadR/Ttd14 AAA domain-containing protein</fullName>
    </recommendedName>
</protein>
<reference evidence="2 3" key="1">
    <citation type="submission" date="2019-01" db="EMBL/GenBank/DDBJ databases">
        <title>Filimonas sp. strain TTM-71.</title>
        <authorList>
            <person name="Chen W.-M."/>
        </authorList>
    </citation>
    <scope>NUCLEOTIDE SEQUENCE [LARGE SCALE GENOMIC DNA]</scope>
    <source>
        <strain evidence="2 3">TTM-71</strain>
    </source>
</reference>
<feature type="domain" description="NadR/Ttd14 AAA" evidence="1">
    <location>
        <begin position="8"/>
        <end position="55"/>
    </location>
</feature>
<dbReference type="Gene3D" id="3.40.50.300">
    <property type="entry name" value="P-loop containing nucleotide triphosphate hydrolases"/>
    <property type="match status" value="1"/>
</dbReference>
<dbReference type="Proteomes" id="UP000290545">
    <property type="component" value="Unassembled WGS sequence"/>
</dbReference>
<proteinExistence type="predicted"/>
<dbReference type="RefSeq" id="WP_129003050.1">
    <property type="nucleotide sequence ID" value="NZ_SDHZ01000001.1"/>
</dbReference>
<comment type="caution">
    <text evidence="2">The sequence shown here is derived from an EMBL/GenBank/DDBJ whole genome shotgun (WGS) entry which is preliminary data.</text>
</comment>
<dbReference type="InterPro" id="IPR027417">
    <property type="entry name" value="P-loop_NTPase"/>
</dbReference>
<dbReference type="OrthoDB" id="5638848at2"/>